<name>A0A6H1ZC31_9ZZZZ</name>
<dbReference type="EMBL" id="MT143991">
    <property type="protein sequence ID" value="QJA45463.1"/>
    <property type="molecule type" value="Genomic_DNA"/>
</dbReference>
<proteinExistence type="predicted"/>
<gene>
    <name evidence="1" type="ORF">TM448A00243_0012</name>
</gene>
<sequence length="1188" mass="126060">MSITNWKRHIKVWLCDKNRKPIGRIDTDLVSPAYRLGIRAQGEFSFEIDIKSRYATDIKSADDEEQYIVIQRRGKLFGYLIEHVARVYRVQGGKVRQRLEVSGRYIGIMLWFPIMQPESGSATVAFTGTIDDAIKDHVRYQMVVGTAYADPDATPRGYAGFTVAANKTEHATSATFTRAGACLGDEIEKWAIKYGIDYDVQTTFAAAAVTWEFETFLNGRGSDKTTGNTDGNVPVVLSDIYEVVKDGDWFIDRYGYRNVGYVEGLNAVVARGGTANFMRRELVVQTAGTVTVDLALQEADQSFGYTFGFMESEGVQVDRDVWLYDKVTYGNEQLETGYQDDYVIELAFTYDKGGNERVEVTLGDPKPGVDRPNNRRATPENDWGGPLFWYRSIEHTRLYPAASDDVAVYSGNKIQAFSGVGTGLTAQIDGATGRIDSVDGYTKSGAAANRHVLIGDGTRGVFRALVAADLPAVSNIWTKVAANVYTTTANDCIIPNSGTGTIGLTADRWDYGYFENLAVTTSIVMSNGAAITTAAGPIVTFDDTNNRLTVTGAHLRVGYDTDLASYLGNAAIGFCGFGDLASFAHLDSNNTGGYALIQTSVGATGLNTATGQVISFGINNAARMVMSVTATMLYSGQDLEVHSGAGGSLVASIDGATGRIDSVDGYTKSGSAANRHVLIGDGTRGVFRALVAADLPAIGANWTDTGAFLHPTAVRDVKGDGGANPGWELFAAGGAHFYGANHTYVQIDAAANKEVGIQLAQAGVVRWTFLSELAGTYLGFYDNVNARTPLLIERATGNVHIRHAGDLLVYDGAPGNLKASIDGATGNLWLATAATTGFGGLTYTWPAAQTANYYLKTNGAGALSWVNPYSDHNHDHGGLAGLADDDHPQYLTPAEHTAIGSGAPHHAAVTLGVGSAAELTLAGQALTLAEVLTPAEHTAIGNAAPHHAAITLDANADTLLSLTTQALGLDTQTANLVFSGPAAGVAAVPTFRALVAADLPGGLVSYWNRVPGTVFPLWDNDCVVKSTTGTIGIAGSRWDNIYSVLGNFSGTLTTSALLPAASNTWDIGVTGTRYRDLWLTRNLDMDGALDVLGNIVVGGTVDGVDIAAFKTAYDAHYHNVTAWANTYIVEHKHNIIAQCFNTGAASAGTAHTHNVSVPAQYSQLDVAHLGAASSVLLYAKATQVGTPA</sequence>
<dbReference type="AlphaFoldDB" id="A0A6H1ZC31"/>
<accession>A0A6H1ZC31</accession>
<evidence type="ECO:0000313" key="1">
    <source>
        <dbReference type="EMBL" id="QJA45463.1"/>
    </source>
</evidence>
<organism evidence="1">
    <name type="scientific">viral metagenome</name>
    <dbReference type="NCBI Taxonomy" id="1070528"/>
    <lineage>
        <taxon>unclassified sequences</taxon>
        <taxon>metagenomes</taxon>
        <taxon>organismal metagenomes</taxon>
    </lineage>
</organism>
<reference evidence="1" key="1">
    <citation type="submission" date="2020-03" db="EMBL/GenBank/DDBJ databases">
        <title>The deep terrestrial virosphere.</title>
        <authorList>
            <person name="Holmfeldt K."/>
            <person name="Nilsson E."/>
            <person name="Simone D."/>
            <person name="Lopez-Fernandez M."/>
            <person name="Wu X."/>
            <person name="de Brujin I."/>
            <person name="Lundin D."/>
            <person name="Andersson A."/>
            <person name="Bertilsson S."/>
            <person name="Dopson M."/>
        </authorList>
    </citation>
    <scope>NUCLEOTIDE SEQUENCE</scope>
    <source>
        <strain evidence="1">TM448A00243</strain>
    </source>
</reference>
<protein>
    <submittedName>
        <fullName evidence="1">Uncharacterized protein</fullName>
    </submittedName>
</protein>